<feature type="chain" id="PRO_5020549506" evidence="1">
    <location>
        <begin position="18"/>
        <end position="38"/>
    </location>
</feature>
<evidence type="ECO:0000313" key="2">
    <source>
        <dbReference type="EMBL" id="RYO64751.1"/>
    </source>
</evidence>
<reference evidence="3" key="1">
    <citation type="journal article" date="2019" name="bioRxiv">
        <title>Genomics, evolutionary history and diagnostics of the Alternaria alternata species group including apple and Asian pear pathotypes.</title>
        <authorList>
            <person name="Armitage A.D."/>
            <person name="Cockerton H.M."/>
            <person name="Sreenivasaprasad S."/>
            <person name="Woodhall J.W."/>
            <person name="Lane C.R."/>
            <person name="Harrison R.J."/>
            <person name="Clarkson J.P."/>
        </authorList>
    </citation>
    <scope>NUCLEOTIDE SEQUENCE [LARGE SCALE GENOMIC DNA]</scope>
    <source>
        <strain evidence="3">RGR 97.0016</strain>
    </source>
</reference>
<dbReference type="EMBL" id="PEJP01000020">
    <property type="protein sequence ID" value="RYO64751.1"/>
    <property type="molecule type" value="Genomic_DNA"/>
</dbReference>
<feature type="signal peptide" evidence="1">
    <location>
        <begin position="1"/>
        <end position="17"/>
    </location>
</feature>
<name>A0A4Q4S4E8_9PLEO</name>
<sequence length="38" mass="4045">MRSSIVALFTFAVAAVAIPDSSREKVSPPLLALSWPCI</sequence>
<dbReference type="Proteomes" id="UP000293823">
    <property type="component" value="Unassembled WGS sequence"/>
</dbReference>
<evidence type="ECO:0000256" key="1">
    <source>
        <dbReference type="SAM" id="SignalP"/>
    </source>
</evidence>
<accession>A0A4Q4S4E8</accession>
<proteinExistence type="predicted"/>
<evidence type="ECO:0000313" key="3">
    <source>
        <dbReference type="Proteomes" id="UP000293823"/>
    </source>
</evidence>
<gene>
    <name evidence="2" type="ORF">AA0113_g5800</name>
</gene>
<comment type="caution">
    <text evidence="2">The sequence shown here is derived from an EMBL/GenBank/DDBJ whole genome shotgun (WGS) entry which is preliminary data.</text>
</comment>
<dbReference type="AlphaFoldDB" id="A0A4Q4S4E8"/>
<protein>
    <submittedName>
        <fullName evidence="2">Uncharacterized protein</fullName>
    </submittedName>
</protein>
<keyword evidence="1" id="KW-0732">Signal</keyword>
<organism evidence="2 3">
    <name type="scientific">Alternaria arborescens</name>
    <dbReference type="NCBI Taxonomy" id="156630"/>
    <lineage>
        <taxon>Eukaryota</taxon>
        <taxon>Fungi</taxon>
        <taxon>Dikarya</taxon>
        <taxon>Ascomycota</taxon>
        <taxon>Pezizomycotina</taxon>
        <taxon>Dothideomycetes</taxon>
        <taxon>Pleosporomycetidae</taxon>
        <taxon>Pleosporales</taxon>
        <taxon>Pleosporineae</taxon>
        <taxon>Pleosporaceae</taxon>
        <taxon>Alternaria</taxon>
        <taxon>Alternaria sect. Alternaria</taxon>
    </lineage>
</organism>
<keyword evidence="3" id="KW-1185">Reference proteome</keyword>